<gene>
    <name evidence="1" type="ORF">FHR84_002935</name>
</gene>
<evidence type="ECO:0008006" key="3">
    <source>
        <dbReference type="Google" id="ProtNLM"/>
    </source>
</evidence>
<dbReference type="AlphaFoldDB" id="A0A852ZAK1"/>
<organism evidence="1 2">
    <name type="scientific">Actinopolyspora biskrensis</name>
    <dbReference type="NCBI Taxonomy" id="1470178"/>
    <lineage>
        <taxon>Bacteria</taxon>
        <taxon>Bacillati</taxon>
        <taxon>Actinomycetota</taxon>
        <taxon>Actinomycetes</taxon>
        <taxon>Actinopolysporales</taxon>
        <taxon>Actinopolysporaceae</taxon>
        <taxon>Actinopolyspora</taxon>
    </lineage>
</organism>
<keyword evidence="2" id="KW-1185">Reference proteome</keyword>
<reference evidence="1 2" key="1">
    <citation type="submission" date="2020-07" db="EMBL/GenBank/DDBJ databases">
        <title>Genomic Encyclopedia of Type Strains, Phase III (KMG-III): the genomes of soil and plant-associated and newly described type strains.</title>
        <authorList>
            <person name="Whitman W."/>
        </authorList>
    </citation>
    <scope>NUCLEOTIDE SEQUENCE [LARGE SCALE GENOMIC DNA]</scope>
    <source>
        <strain evidence="1 2">CECT 8576</strain>
    </source>
</reference>
<proteinExistence type="predicted"/>
<comment type="caution">
    <text evidence="1">The sequence shown here is derived from an EMBL/GenBank/DDBJ whole genome shotgun (WGS) entry which is preliminary data.</text>
</comment>
<sequence length="336" mass="35963">MRGPGGRLIIVPSRCSLSGVAVLLVLLTGLAGCVASPPGTPDSGDRKGALSSEVLGNPRTVDPCGLVSPERLERFGAAERAGTVSLGYCLLHVRPEPDQLVQLAVGRLRYVDPEQLTSDNPVRRSGGLRLVREPPVPEHCTWRILFSDGVAMSVDADSLSGETSVGLCSLAEAGAREAAETIREREVEHRSFPEGSLARADPCELLSTETVRRVPGLERADPRETPSRHKCSWGGEDIRVPSVELTHTAGEPPRSRDATSVTERTAGRRTVVDIVGDDPKVGLCSAETAHIPFGSPRSGDVEVAMLVVFLPEADGLRACEFARGLAEHVWPRLPER</sequence>
<protein>
    <recommendedName>
        <fullName evidence="3">DUF3558 domain-containing protein</fullName>
    </recommendedName>
</protein>
<name>A0A852ZAK1_9ACTN</name>
<dbReference type="RefSeq" id="WP_343075278.1">
    <property type="nucleotide sequence ID" value="NZ_JACBYW010000005.1"/>
</dbReference>
<dbReference type="Proteomes" id="UP000548304">
    <property type="component" value="Unassembled WGS sequence"/>
</dbReference>
<dbReference type="EMBL" id="JACBYW010000005">
    <property type="protein sequence ID" value="NYH79597.1"/>
    <property type="molecule type" value="Genomic_DNA"/>
</dbReference>
<evidence type="ECO:0000313" key="2">
    <source>
        <dbReference type="Proteomes" id="UP000548304"/>
    </source>
</evidence>
<accession>A0A852ZAK1</accession>
<evidence type="ECO:0000313" key="1">
    <source>
        <dbReference type="EMBL" id="NYH79597.1"/>
    </source>
</evidence>
<dbReference type="PROSITE" id="PS51257">
    <property type="entry name" value="PROKAR_LIPOPROTEIN"/>
    <property type="match status" value="1"/>
</dbReference>